<keyword evidence="2" id="KW-1185">Reference proteome</keyword>
<evidence type="ECO:0000313" key="1">
    <source>
        <dbReference type="EMBL" id="MCC9645088.1"/>
    </source>
</evidence>
<gene>
    <name evidence="1" type="ORF">LOC71_22650</name>
</gene>
<reference evidence="1" key="1">
    <citation type="submission" date="2021-11" db="EMBL/GenBank/DDBJ databases">
        <title>Genome sequence.</title>
        <authorList>
            <person name="Sun Q."/>
        </authorList>
    </citation>
    <scope>NUCLEOTIDE SEQUENCE</scope>
    <source>
        <strain evidence="1">JC740</strain>
    </source>
</reference>
<evidence type="ECO:0000313" key="2">
    <source>
        <dbReference type="Proteomes" id="UP001430306"/>
    </source>
</evidence>
<name>A0ABS8NQI1_9BACT</name>
<sequence>MDSRRLLAADACSPAPDYWRMDVSGDKTVTALDALQIINQIGDDDVVVSPGSAGDVHVDGRLTSLDALRIINALDAGVRPPLELANDTATGGGTNRDSITNDLALRGTVCWLADLPESMRTLHVVGIDTDGQLQSRLIHPSRVTNNTFEISDNDLPYLARSSGGATFPTRLTVVQGFAGTTWSDRQVIGELDVIRDRDAPQLFVERTISPTARYIDVSVLDGTSITPESLRSLDIQFVSGPFRIDTVAEVETITNTFGTRFRFPINAINDANPYQLPPPILSVQADLEDIAGNTRLVETTMTIDWQEPNPRYSASVVEGWSALRPEHGSTFDSDVPAVNPGQYVRVRVDVPRSSPLIVSQGYHRGGAFVVERRSSHAFLEPGTGIISWLVHDQIVTGPLTWSTSSVTEPNREALPSLRVVPSVSQFDADVARRGKWSLSNEHLGGIDTELETFRYRFVGEDEIDSTPITREDVATWNPLYSGAPLPTTGFQTVQFANSDGVSEIAPLRFASLPTHVKEFAIDEGKSILGITGTNLVRFDFETAEQLVTRSLSDVFDVPPFHDLGLTGGDWIESLIVIPMDSIAGQIELFDGLETPPSGSVLAIREESWVGTGVSLILDVDTLDPIGTVPTGDLNSALPEQPKFNFPYKLLINGDWIYHLSPYDSSVISRQLLSSFHYGRLVNDNRTARADLSRLDVTAELGTPADPSQPSINAGQRFRLEGEGFSWRSTLLVQPDDSGISESLEPRETDLTSILRPDRTGDDGTWAEYIFPESQLAIVKVVLQESGQVLPLQHVPSIRLPDRSGSWNTSPSIPPENRIPLRLGDIIISGTSDSYRLTVDGMEVSHLRMINARLKERFSPASNLRVQSEIVIENDFGRMKLELPQRRQPIGESWQIEAVDSFEPCVGGQIDYVQLDEGTVLAGSFVRLQMSPPNGRNGSEDVPANLSFQLWMDSDGNLAERVIDLPGQYADGLATVHLPLNARSGRLRVWGSEPNTRRMSDWSFRLEIAPTIVAQVGDSRQAGSTVLLAGNELGSMRWFIDDIPATSKPGPDVQRDELRSIELRVPEGVTKGVLRFERNDVAAISPPILPWWIGDPPSLLGDLTYPGLPATEDFRLIQWLDRTAADHHDAEPGAPWYYRRVYNLNGAVPSKTPNVIGKVEEGVLVESYVPRTNFDFWLFGPVGDTSLNWLLSPTLIDGIRASLNQPDDEIAPFDKTIEVLLSDQANGLLQLRDTSLHWGDQSWSQANMRFNAFNLRELPKGPMWLESDWGAFTFDFFESPALVETISNLTADHGTPADPSRPSVNVGQVINVSGDFINSGDNIYFSRLPGKYGQHDIATWTMGDGLNPRRPSNVPVDSTHEIRVPREAVTGWIRPGLAGAEMDLQIVPRLSRSTDAFSFDGVEVGDRLRLGQLEIVLTPEDIAQRYVKLDLESPRFRNVAPSQLQGSAQLTGRGGQSNEIPMPPILTSVQSAITSMTLPSGVTAFQSRETVTVSGVNLNALRYIDFLTDGDNGDPSQYYRVHDFEFVDSSQRSVRFVLPDVPSKLTWLSGGHEIQSRILTLDPFVVITPLL</sequence>
<protein>
    <submittedName>
        <fullName evidence="1">Dockerin type I domain-containing protein</fullName>
    </submittedName>
</protein>
<comment type="caution">
    <text evidence="1">The sequence shown here is derived from an EMBL/GenBank/DDBJ whole genome shotgun (WGS) entry which is preliminary data.</text>
</comment>
<proteinExistence type="predicted"/>
<dbReference type="Pfam" id="PF00404">
    <property type="entry name" value="Dockerin_1"/>
    <property type="match status" value="1"/>
</dbReference>
<dbReference type="EMBL" id="JAJKFW010000063">
    <property type="protein sequence ID" value="MCC9645088.1"/>
    <property type="molecule type" value="Genomic_DNA"/>
</dbReference>
<accession>A0ABS8NQI1</accession>
<organism evidence="1 2">
    <name type="scientific">Rhodopirellula halodulae</name>
    <dbReference type="NCBI Taxonomy" id="2894198"/>
    <lineage>
        <taxon>Bacteria</taxon>
        <taxon>Pseudomonadati</taxon>
        <taxon>Planctomycetota</taxon>
        <taxon>Planctomycetia</taxon>
        <taxon>Pirellulales</taxon>
        <taxon>Pirellulaceae</taxon>
        <taxon>Rhodopirellula</taxon>
    </lineage>
</organism>
<dbReference type="Proteomes" id="UP001430306">
    <property type="component" value="Unassembled WGS sequence"/>
</dbReference>
<dbReference type="InterPro" id="IPR002105">
    <property type="entry name" value="Dockerin_1_rpt"/>
</dbReference>
<dbReference type="RefSeq" id="WP_230276737.1">
    <property type="nucleotide sequence ID" value="NZ_JAJKFW010000063.1"/>
</dbReference>